<comment type="caution">
    <text evidence="2">The sequence shown here is derived from an EMBL/GenBank/DDBJ whole genome shotgun (WGS) entry which is preliminary data.</text>
</comment>
<feature type="transmembrane region" description="Helical" evidence="1">
    <location>
        <begin position="64"/>
        <end position="83"/>
    </location>
</feature>
<keyword evidence="1" id="KW-0812">Transmembrane</keyword>
<feature type="transmembrane region" description="Helical" evidence="1">
    <location>
        <begin position="29"/>
        <end position="52"/>
    </location>
</feature>
<gene>
    <name evidence="2" type="ORF">MOC89_11135</name>
</gene>
<organism evidence="2 3">
    <name type="scientific">Bacillus spizizenii</name>
    <name type="common">Bacillus subtilis subsp. spizizenii</name>
    <dbReference type="NCBI Taxonomy" id="96241"/>
    <lineage>
        <taxon>Bacteria</taxon>
        <taxon>Bacillati</taxon>
        <taxon>Bacillota</taxon>
        <taxon>Bacilli</taxon>
        <taxon>Bacillales</taxon>
        <taxon>Bacillaceae</taxon>
        <taxon>Bacillus</taxon>
    </lineage>
</organism>
<protein>
    <submittedName>
        <fullName evidence="2">DUF2178 domain-containing protein</fullName>
    </submittedName>
</protein>
<dbReference type="EMBL" id="JALAPQ010000013">
    <property type="protein sequence ID" value="MCY8457454.1"/>
    <property type="molecule type" value="Genomic_DNA"/>
</dbReference>
<keyword evidence="1" id="KW-0472">Membrane</keyword>
<evidence type="ECO:0000313" key="2">
    <source>
        <dbReference type="EMBL" id="MCY8457454.1"/>
    </source>
</evidence>
<proteinExistence type="predicted"/>
<reference evidence="2" key="1">
    <citation type="submission" date="2022-02" db="EMBL/GenBank/DDBJ databases">
        <title>Crop Bioprotection Bacillus Genome Sequencing.</title>
        <authorList>
            <person name="Dunlap C."/>
        </authorList>
    </citation>
    <scope>NUCLEOTIDE SEQUENCE</scope>
    <source>
        <strain evidence="2">WR1O2A-53</strain>
    </source>
</reference>
<name>A0A9Q4HGX3_BACSC</name>
<keyword evidence="1" id="KW-1133">Transmembrane helix</keyword>
<dbReference type="AlphaFoldDB" id="A0A9Q4HGX3"/>
<feature type="transmembrane region" description="Helical" evidence="1">
    <location>
        <begin position="89"/>
        <end position="110"/>
    </location>
</feature>
<evidence type="ECO:0000256" key="1">
    <source>
        <dbReference type="SAM" id="Phobius"/>
    </source>
</evidence>
<evidence type="ECO:0000313" key="3">
    <source>
        <dbReference type="Proteomes" id="UP001078573"/>
    </source>
</evidence>
<sequence length="118" mass="13455">MKMNSITDTITNAVFSPLKSWAEHSPGNWNILIGSGFVLLVVGLILTFVFLKKMGKADERTNQISLKSGLFMLYGVILCDLIFPKEYMWQVFFLFKYSLALLASGIYLAVRYKKDFLN</sequence>
<accession>A0A9Q4HGX3</accession>
<dbReference type="Proteomes" id="UP001078573">
    <property type="component" value="Unassembled WGS sequence"/>
</dbReference>